<evidence type="ECO:0000313" key="2">
    <source>
        <dbReference type="Proteomes" id="UP000204116"/>
    </source>
</evidence>
<keyword evidence="2" id="KW-1185">Reference proteome</keyword>
<reference evidence="1 2" key="1">
    <citation type="submission" date="2016-07" db="EMBL/GenBank/DDBJ databases">
        <title>Seven bacteriophages isolated from the microbial communities of the female bladder.</title>
        <authorList>
            <person name="Malki K."/>
            <person name="Sible E."/>
            <person name="Cooper A."/>
            <person name="Garretto A."/>
            <person name="Bruder K."/>
            <person name="Putonti C."/>
        </authorList>
    </citation>
    <scope>NUCLEOTIDE SEQUENCE [LARGE SCALE GENOMIC DNA]</scope>
</reference>
<dbReference type="KEGG" id="vg:29061188"/>
<proteinExistence type="predicted"/>
<organism evidence="1 2">
    <name type="scientific">Escherichia phage Gluttony</name>
    <dbReference type="NCBI Taxonomy" id="1883202"/>
    <lineage>
        <taxon>Viruses</taxon>
        <taxon>Duplodnaviria</taxon>
        <taxon>Heunggongvirae</taxon>
        <taxon>Uroviricota</taxon>
        <taxon>Caudoviricetes</taxon>
        <taxon>Dhillonvirus</taxon>
        <taxon>Dhillonvirus gluttony</taxon>
    </lineage>
</organism>
<dbReference type="Proteomes" id="UP000204116">
    <property type="component" value="Segment"/>
</dbReference>
<evidence type="ECO:0000313" key="1">
    <source>
        <dbReference type="EMBL" id="ANY29742.1"/>
    </source>
</evidence>
<name>A0A1B2APA0_9CAUD</name>
<sequence length="39" mass="4744">MLEWLFKMHGIENEQRAFKDIKLMERIALDEMAQQNHAQ</sequence>
<accession>A0A1B2APA0</accession>
<dbReference type="RefSeq" id="YP_009291467.1">
    <property type="nucleotide sequence ID" value="NC_031113.1"/>
</dbReference>
<protein>
    <submittedName>
        <fullName evidence="1">Uncharacterized protein</fullName>
    </submittedName>
</protein>
<dbReference type="GeneID" id="29061188"/>
<dbReference type="EMBL" id="KX534336">
    <property type="protein sequence ID" value="ANY29742.1"/>
    <property type="molecule type" value="Genomic_DNA"/>
</dbReference>
<dbReference type="OrthoDB" id="26263at10239"/>